<dbReference type="Pfam" id="PF07729">
    <property type="entry name" value="FCD"/>
    <property type="match status" value="1"/>
</dbReference>
<dbReference type="SMART" id="SM00895">
    <property type="entry name" value="FCD"/>
    <property type="match status" value="1"/>
</dbReference>
<dbReference type="InterPro" id="IPR011711">
    <property type="entry name" value="GntR_C"/>
</dbReference>
<dbReference type="Proteomes" id="UP000483035">
    <property type="component" value="Unassembled WGS sequence"/>
</dbReference>
<evidence type="ECO:0000313" key="6">
    <source>
        <dbReference type="Proteomes" id="UP000483035"/>
    </source>
</evidence>
<evidence type="ECO:0000313" key="5">
    <source>
        <dbReference type="EMBL" id="NEI68945.1"/>
    </source>
</evidence>
<dbReference type="PROSITE" id="PS50949">
    <property type="entry name" value="HTH_GNTR"/>
    <property type="match status" value="1"/>
</dbReference>
<dbReference type="Gene3D" id="1.20.120.530">
    <property type="entry name" value="GntR ligand-binding domain-like"/>
    <property type="match status" value="1"/>
</dbReference>
<dbReference type="Gene3D" id="1.10.10.10">
    <property type="entry name" value="Winged helix-like DNA-binding domain superfamily/Winged helix DNA-binding domain"/>
    <property type="match status" value="1"/>
</dbReference>
<evidence type="ECO:0000256" key="3">
    <source>
        <dbReference type="ARBA" id="ARBA00023163"/>
    </source>
</evidence>
<name>A0A6L9TZC4_9HYPH</name>
<evidence type="ECO:0000256" key="1">
    <source>
        <dbReference type="ARBA" id="ARBA00023015"/>
    </source>
</evidence>
<dbReference type="GO" id="GO:0003677">
    <property type="term" value="F:DNA binding"/>
    <property type="evidence" value="ECO:0007669"/>
    <property type="project" value="UniProtKB-KW"/>
</dbReference>
<dbReference type="RefSeq" id="WP_163985378.1">
    <property type="nucleotide sequence ID" value="NZ_WUEY01000002.1"/>
</dbReference>
<gene>
    <name evidence="5" type="ORF">GR212_05115</name>
</gene>
<comment type="caution">
    <text evidence="5">The sequence shown here is derived from an EMBL/GenBank/DDBJ whole genome shotgun (WGS) entry which is preliminary data.</text>
</comment>
<dbReference type="Pfam" id="PF00392">
    <property type="entry name" value="GntR"/>
    <property type="match status" value="1"/>
</dbReference>
<dbReference type="PANTHER" id="PTHR43537">
    <property type="entry name" value="TRANSCRIPTIONAL REGULATOR, GNTR FAMILY"/>
    <property type="match status" value="1"/>
</dbReference>
<protein>
    <submittedName>
        <fullName evidence="5">FCD domain-containing protein</fullName>
    </submittedName>
</protein>
<dbReference type="AlphaFoldDB" id="A0A6L9TZC4"/>
<dbReference type="EMBL" id="WUEY01000002">
    <property type="protein sequence ID" value="NEI68945.1"/>
    <property type="molecule type" value="Genomic_DNA"/>
</dbReference>
<feature type="domain" description="HTH gntR-type" evidence="4">
    <location>
        <begin position="9"/>
        <end position="77"/>
    </location>
</feature>
<dbReference type="PANTHER" id="PTHR43537:SF5">
    <property type="entry name" value="UXU OPERON TRANSCRIPTIONAL REGULATOR"/>
    <property type="match status" value="1"/>
</dbReference>
<accession>A0A6L9TZC4</accession>
<dbReference type="SMART" id="SM00345">
    <property type="entry name" value="HTH_GNTR"/>
    <property type="match status" value="1"/>
</dbReference>
<keyword evidence="3" id="KW-0804">Transcription</keyword>
<evidence type="ECO:0000256" key="2">
    <source>
        <dbReference type="ARBA" id="ARBA00023125"/>
    </source>
</evidence>
<proteinExistence type="predicted"/>
<dbReference type="InterPro" id="IPR000524">
    <property type="entry name" value="Tscrpt_reg_HTH_GntR"/>
</dbReference>
<reference evidence="5 6" key="1">
    <citation type="submission" date="2019-12" db="EMBL/GenBank/DDBJ databases">
        <title>Rhizobium genotypes associated with high levels of biological nitrogen fixation by grain legumes in a temperate-maritime cropping system.</title>
        <authorList>
            <person name="Maluk M."/>
            <person name="Francesc Ferrando Molina F."/>
            <person name="Lopez Del Egido L."/>
            <person name="Lafos M."/>
            <person name="Langarica-Fuentes A."/>
            <person name="Gebre Yohannes G."/>
            <person name="Young M.W."/>
            <person name="Martin P."/>
            <person name="Gantlett R."/>
            <person name="Kenicer G."/>
            <person name="Hawes C."/>
            <person name="Begg G.S."/>
            <person name="Quilliam R.S."/>
            <person name="Squire G.R."/>
            <person name="Poole P.S."/>
            <person name="Young P.W."/>
            <person name="Iannetta P.M."/>
            <person name="James E.K."/>
        </authorList>
    </citation>
    <scope>NUCLEOTIDE SEQUENCE [LARGE SCALE GENOMIC DNA]</scope>
    <source>
        <strain evidence="5 6">JHI1118</strain>
    </source>
</reference>
<dbReference type="SUPFAM" id="SSF46785">
    <property type="entry name" value="Winged helix' DNA-binding domain"/>
    <property type="match status" value="1"/>
</dbReference>
<dbReference type="InterPro" id="IPR008920">
    <property type="entry name" value="TF_FadR/GntR_C"/>
</dbReference>
<dbReference type="GO" id="GO:0003700">
    <property type="term" value="F:DNA-binding transcription factor activity"/>
    <property type="evidence" value="ECO:0007669"/>
    <property type="project" value="InterPro"/>
</dbReference>
<keyword evidence="1" id="KW-0805">Transcription regulation</keyword>
<dbReference type="PRINTS" id="PR00035">
    <property type="entry name" value="HTHGNTR"/>
</dbReference>
<dbReference type="InterPro" id="IPR036390">
    <property type="entry name" value="WH_DNA-bd_sf"/>
</dbReference>
<dbReference type="SUPFAM" id="SSF48008">
    <property type="entry name" value="GntR ligand-binding domain-like"/>
    <property type="match status" value="1"/>
</dbReference>
<organism evidence="5 6">
    <name type="scientific">Rhizobium lusitanum</name>
    <dbReference type="NCBI Taxonomy" id="293958"/>
    <lineage>
        <taxon>Bacteria</taxon>
        <taxon>Pseudomonadati</taxon>
        <taxon>Pseudomonadota</taxon>
        <taxon>Alphaproteobacteria</taxon>
        <taxon>Hyphomicrobiales</taxon>
        <taxon>Rhizobiaceae</taxon>
        <taxon>Rhizobium/Agrobacterium group</taxon>
        <taxon>Rhizobium</taxon>
    </lineage>
</organism>
<dbReference type="CDD" id="cd07377">
    <property type="entry name" value="WHTH_GntR"/>
    <property type="match status" value="1"/>
</dbReference>
<evidence type="ECO:0000259" key="4">
    <source>
        <dbReference type="PROSITE" id="PS50949"/>
    </source>
</evidence>
<keyword evidence="2" id="KW-0238">DNA-binding</keyword>
<dbReference type="InterPro" id="IPR036388">
    <property type="entry name" value="WH-like_DNA-bd_sf"/>
</dbReference>
<sequence>MFKAIEQSPNLRSELANTLAAQIESGDLQPGQKLPTEQAIMKATGVSRTVVREALATLRAKGLIVTRQGYGAVVTNDPKPPAFSIVPNDLETIDDVLNVLELRLGIECEAVALAALRSCDQDIARLQFCLDAIDSAIADGGYGAKEDFAFHRSIMVASRNPYYARVFDAYESAMIPRQWARLDLLSEEERGVHTARMTREHRAIFEAIRNKDEAAARSTMRTHLSESIARFEQLRQVAVSGL</sequence>